<proteinExistence type="predicted"/>
<dbReference type="EMBL" id="MVJN01000003">
    <property type="protein sequence ID" value="RAP37338.1"/>
    <property type="molecule type" value="Genomic_DNA"/>
</dbReference>
<sequence>MVVIGCSAGGLNALKGLISNLPADFPAAVIVVKHIQPGSNLLPGLISRFSKLPVITPMPNQPLEAGHIFVAPSDYHMTIVDGKIHLDAGPKINHARPAIDPLFCSAALYNGPATIGVVLSGMLDDGSTGLAIIKERDGVAIAQDLSEAEYPDMPENAMKNASIDYCLPANEIAVVLGGLVQRPLEKLPNNTNAILITKECKLNKVNPREKATDLRKIAQPSPYGCPDCGGVLWKIDDSPERYRCRVGHAYGVDSLLNGMEESIEEALWAALCALEEKEQLAMTIADKAARENSGNTSYFKNKAEQVQRHVKVIKKILNEKIN</sequence>
<dbReference type="GO" id="GO:0006935">
    <property type="term" value="P:chemotaxis"/>
    <property type="evidence" value="ECO:0007669"/>
    <property type="project" value="UniProtKB-UniRule"/>
</dbReference>
<dbReference type="PANTHER" id="PTHR42872">
    <property type="entry name" value="PROTEIN-GLUTAMATE METHYLESTERASE/PROTEIN-GLUTAMINE GLUTAMINASE"/>
    <property type="match status" value="1"/>
</dbReference>
<dbReference type="AlphaFoldDB" id="A0A364LLB5"/>
<dbReference type="Proteomes" id="UP000249458">
    <property type="component" value="Unassembled WGS sequence"/>
</dbReference>
<reference evidence="6 7" key="1">
    <citation type="submission" date="2017-02" db="EMBL/GenBank/DDBJ databases">
        <title>Legionella quilivanii strain from human: case report and whole genome sequencing analysis.</title>
        <authorList>
            <person name="Lalancette C."/>
            <person name="Leduc J.-M."/>
            <person name="Levesque S."/>
            <person name="Fournier E."/>
            <person name="Saoud J."/>
            <person name="Faucher S.P."/>
            <person name="Bernard K."/>
            <person name="Martineau C."/>
            <person name="Longtin J."/>
        </authorList>
    </citation>
    <scope>NUCLEOTIDE SEQUENCE [LARGE SCALE GENOMIC DNA]</scope>
    <source>
        <strain evidence="6 7">ID143958</strain>
    </source>
</reference>
<dbReference type="CDD" id="cd16433">
    <property type="entry name" value="CheB"/>
    <property type="match status" value="1"/>
</dbReference>
<evidence type="ECO:0000313" key="6">
    <source>
        <dbReference type="EMBL" id="RAP37338.1"/>
    </source>
</evidence>
<dbReference type="InterPro" id="IPR011247">
    <property type="entry name" value="Chemotax_prot-Glu_Me-esterase"/>
</dbReference>
<feature type="domain" description="CheB-type methylesterase" evidence="5">
    <location>
        <begin position="1"/>
        <end position="183"/>
    </location>
</feature>
<dbReference type="InterPro" id="IPR035909">
    <property type="entry name" value="CheB_C"/>
</dbReference>
<dbReference type="PANTHER" id="PTHR42872:SF6">
    <property type="entry name" value="PROTEIN-GLUTAMATE METHYLESTERASE_PROTEIN-GLUTAMINE GLUTAMINASE"/>
    <property type="match status" value="1"/>
</dbReference>
<dbReference type="PIRSF" id="PIRSF036461">
    <property type="entry name" value="Chmtx_methlestr"/>
    <property type="match status" value="1"/>
</dbReference>
<feature type="active site" evidence="4">
    <location>
        <position position="34"/>
    </location>
</feature>
<evidence type="ECO:0000256" key="3">
    <source>
        <dbReference type="ARBA" id="ARBA00048267"/>
    </source>
</evidence>
<evidence type="ECO:0000313" key="7">
    <source>
        <dbReference type="Proteomes" id="UP000249458"/>
    </source>
</evidence>
<dbReference type="GO" id="GO:0008984">
    <property type="term" value="F:protein-glutamate methylesterase activity"/>
    <property type="evidence" value="ECO:0007669"/>
    <property type="project" value="UniProtKB-EC"/>
</dbReference>
<organism evidence="6 7">
    <name type="scientific">Legionella quinlivanii</name>
    <dbReference type="NCBI Taxonomy" id="45073"/>
    <lineage>
        <taxon>Bacteria</taxon>
        <taxon>Pseudomonadati</taxon>
        <taxon>Pseudomonadota</taxon>
        <taxon>Gammaproteobacteria</taxon>
        <taxon>Legionellales</taxon>
        <taxon>Legionellaceae</taxon>
        <taxon>Legionella</taxon>
    </lineage>
</organism>
<feature type="active site" evidence="4">
    <location>
        <position position="7"/>
    </location>
</feature>
<feature type="active site" evidence="4">
    <location>
        <position position="125"/>
    </location>
</feature>
<dbReference type="GO" id="GO:0000156">
    <property type="term" value="F:phosphorelay response regulator activity"/>
    <property type="evidence" value="ECO:0007669"/>
    <property type="project" value="InterPro"/>
</dbReference>
<evidence type="ECO:0000259" key="5">
    <source>
        <dbReference type="PROSITE" id="PS50122"/>
    </source>
</evidence>
<evidence type="ECO:0000256" key="1">
    <source>
        <dbReference type="ARBA" id="ARBA00022801"/>
    </source>
</evidence>
<dbReference type="GO" id="GO:0005737">
    <property type="term" value="C:cytoplasm"/>
    <property type="evidence" value="ECO:0007669"/>
    <property type="project" value="InterPro"/>
</dbReference>
<dbReference type="SUPFAM" id="SSF52738">
    <property type="entry name" value="Methylesterase CheB, C-terminal domain"/>
    <property type="match status" value="1"/>
</dbReference>
<comment type="catalytic activity">
    <reaction evidence="3">
        <text>[protein]-L-glutamate 5-O-methyl ester + H2O = L-glutamyl-[protein] + methanol + H(+)</text>
        <dbReference type="Rhea" id="RHEA:23236"/>
        <dbReference type="Rhea" id="RHEA-COMP:10208"/>
        <dbReference type="Rhea" id="RHEA-COMP:10311"/>
        <dbReference type="ChEBI" id="CHEBI:15377"/>
        <dbReference type="ChEBI" id="CHEBI:15378"/>
        <dbReference type="ChEBI" id="CHEBI:17790"/>
        <dbReference type="ChEBI" id="CHEBI:29973"/>
        <dbReference type="ChEBI" id="CHEBI:82795"/>
        <dbReference type="EC" id="3.1.1.61"/>
    </reaction>
</comment>
<dbReference type="PROSITE" id="PS50122">
    <property type="entry name" value="CHEB"/>
    <property type="match status" value="1"/>
</dbReference>
<dbReference type="Gene3D" id="3.40.50.180">
    <property type="entry name" value="Methylesterase CheB, C-terminal domain"/>
    <property type="match status" value="1"/>
</dbReference>
<dbReference type="EC" id="3.1.1.61" evidence="2"/>
<protein>
    <recommendedName>
        <fullName evidence="2">protein-glutamate methylesterase</fullName>
        <ecNumber evidence="2">3.1.1.61</ecNumber>
    </recommendedName>
</protein>
<dbReference type="Pfam" id="PF01339">
    <property type="entry name" value="CheB_methylest"/>
    <property type="match status" value="1"/>
</dbReference>
<gene>
    <name evidence="6" type="ORF">B1207_03960</name>
</gene>
<evidence type="ECO:0000256" key="2">
    <source>
        <dbReference type="ARBA" id="ARBA00039140"/>
    </source>
</evidence>
<accession>A0A364LLB5</accession>
<name>A0A364LLB5_9GAMM</name>
<keyword evidence="1 4" id="KW-0378">Hydrolase</keyword>
<comment type="caution">
    <text evidence="6">The sequence shown here is derived from an EMBL/GenBank/DDBJ whole genome shotgun (WGS) entry which is preliminary data.</text>
</comment>
<dbReference type="InterPro" id="IPR000673">
    <property type="entry name" value="Sig_transdc_resp-reg_Me-estase"/>
</dbReference>
<keyword evidence="4" id="KW-0145">Chemotaxis</keyword>
<evidence type="ECO:0000256" key="4">
    <source>
        <dbReference type="PROSITE-ProRule" id="PRU00050"/>
    </source>
</evidence>